<name>A4T4R0_MYCGI</name>
<evidence type="ECO:0000313" key="3">
    <source>
        <dbReference type="EMBL" id="ABP43335.1"/>
    </source>
</evidence>
<feature type="signal peptide" evidence="2">
    <location>
        <begin position="1"/>
        <end position="18"/>
    </location>
</feature>
<dbReference type="STRING" id="350054.Mflv_0851"/>
<sequence length="125" mass="12291">MLMLVAALVTLCAAAATAAVGTWSLLRRPSTDFVQQVLRAVAPTQLAAAVMLAAGGLLALAVGSRQGAPAAVILLVCVVGAVATVAAGCWQAAKMVTRENARQTASSGGCGSESACGSCTLSCGR</sequence>
<protein>
    <recommendedName>
        <fullName evidence="4">Transmembrane protein</fullName>
    </recommendedName>
</protein>
<dbReference type="HOGENOM" id="CLU_147351_0_0_11"/>
<feature type="chain" id="PRO_5039528717" description="Transmembrane protein" evidence="2">
    <location>
        <begin position="19"/>
        <end position="125"/>
    </location>
</feature>
<keyword evidence="1" id="KW-1133">Transmembrane helix</keyword>
<organism evidence="3">
    <name type="scientific">Mycolicibacterium gilvum (strain PYR-GCK)</name>
    <name type="common">Mycobacterium gilvum (strain PYR-GCK)</name>
    <dbReference type="NCBI Taxonomy" id="350054"/>
    <lineage>
        <taxon>Bacteria</taxon>
        <taxon>Bacillati</taxon>
        <taxon>Actinomycetota</taxon>
        <taxon>Actinomycetes</taxon>
        <taxon>Mycobacteriales</taxon>
        <taxon>Mycobacteriaceae</taxon>
        <taxon>Mycolicibacterium</taxon>
    </lineage>
</organism>
<evidence type="ECO:0000256" key="1">
    <source>
        <dbReference type="SAM" id="Phobius"/>
    </source>
</evidence>
<feature type="transmembrane region" description="Helical" evidence="1">
    <location>
        <begin position="42"/>
        <end position="63"/>
    </location>
</feature>
<dbReference type="eggNOG" id="ENOG5032A3P">
    <property type="taxonomic scope" value="Bacteria"/>
</dbReference>
<proteinExistence type="predicted"/>
<keyword evidence="2" id="KW-0732">Signal</keyword>
<dbReference type="EMBL" id="CP000656">
    <property type="protein sequence ID" value="ABP43335.1"/>
    <property type="molecule type" value="Genomic_DNA"/>
</dbReference>
<reference evidence="3" key="1">
    <citation type="submission" date="2007-04" db="EMBL/GenBank/DDBJ databases">
        <authorList>
            <consortium name="US DOE Joint Genome Institute"/>
            <person name="Copeland A."/>
            <person name="Lucas S."/>
            <person name="Lapidus A."/>
            <person name="Barry K."/>
            <person name="Detter J.C."/>
            <person name="Glavina del Rio T."/>
            <person name="Hammon N."/>
            <person name="Israni S."/>
            <person name="Dalin E."/>
            <person name="Tice H."/>
            <person name="Pitluck S."/>
            <person name="Chain P."/>
            <person name="Malfatti S."/>
            <person name="Shin M."/>
            <person name="Vergez L."/>
            <person name="Schmutz J."/>
            <person name="Larimer F."/>
            <person name="Land M."/>
            <person name="Hauser L."/>
            <person name="Kyrpides N."/>
            <person name="Mikhailova N."/>
            <person name="Miller C."/>
            <person name="Richardson P."/>
        </authorList>
    </citation>
    <scope>NUCLEOTIDE SEQUENCE</scope>
    <source>
        <strain evidence="3">PYR-GCK</strain>
    </source>
</reference>
<keyword evidence="1" id="KW-0472">Membrane</keyword>
<feature type="transmembrane region" description="Helical" evidence="1">
    <location>
        <begin position="70"/>
        <end position="93"/>
    </location>
</feature>
<keyword evidence="1" id="KW-0812">Transmembrane</keyword>
<evidence type="ECO:0000256" key="2">
    <source>
        <dbReference type="SAM" id="SignalP"/>
    </source>
</evidence>
<reference evidence="3" key="2">
    <citation type="journal article" date="2013" name="PLoS ONE">
        <title>A Gene Expression Study of the Activities of Aromatic Ring-Cleavage Dioxygenases in Mycobacterium gilvum PYR-GCK to Changes in Salinity and pH during Pyrene Degradation.</title>
        <authorList>
            <person name="Badejo A.C."/>
            <person name="Badejo A.O."/>
            <person name="Shin K.H."/>
            <person name="Chai Y.G."/>
        </authorList>
    </citation>
    <scope>NUCLEOTIDE SEQUENCE [LARGE SCALE GENOMIC DNA]</scope>
    <source>
        <strain evidence="3">PYR-GCK</strain>
    </source>
</reference>
<dbReference type="AlphaFoldDB" id="A4T4R0"/>
<accession>A4T4R0</accession>
<dbReference type="KEGG" id="mgi:Mflv_0851"/>
<gene>
    <name evidence="3" type="ordered locus">Mflv_0851</name>
</gene>
<evidence type="ECO:0008006" key="4">
    <source>
        <dbReference type="Google" id="ProtNLM"/>
    </source>
</evidence>